<dbReference type="CDD" id="cd02440">
    <property type="entry name" value="AdoMet_MTases"/>
    <property type="match status" value="1"/>
</dbReference>
<organism evidence="2 3">
    <name type="scientific">Clostridium fungisolvens</name>
    <dbReference type="NCBI Taxonomy" id="1604897"/>
    <lineage>
        <taxon>Bacteria</taxon>
        <taxon>Bacillati</taxon>
        <taxon>Bacillota</taxon>
        <taxon>Clostridia</taxon>
        <taxon>Eubacteriales</taxon>
        <taxon>Clostridiaceae</taxon>
        <taxon>Clostridium</taxon>
    </lineage>
</organism>
<sequence length="259" mass="30028">MENEILRFYHEFNDESERLESNPGKVEYITTMTYLNKVIPKNSSVLDACAGSGKYAFALAKEGHSIVAGDLVDVNINMIREHQKNTPLLKDIYEGSILDLSRFEDESFDVVLNFGAYYHICDDLEREKSISESLRVLKKGGIYALAYINRYANFYGHSEEMLLNFDMFEYYMHNGHLENSNLFYASSPEMVENEMKNFNLKQLYNVASDGPLFCMRDTLNKMTEDTFDRYVRMHLNICENRTTLGISEHGLFIGRKKET</sequence>
<name>A0A6V8SFB8_9CLOT</name>
<gene>
    <name evidence="2" type="ORF">bsdtw1_01486</name>
</gene>
<dbReference type="InterPro" id="IPR013216">
    <property type="entry name" value="Methyltransf_11"/>
</dbReference>
<keyword evidence="2" id="KW-0489">Methyltransferase</keyword>
<keyword evidence="2" id="KW-0808">Transferase</keyword>
<dbReference type="PANTHER" id="PTHR43591">
    <property type="entry name" value="METHYLTRANSFERASE"/>
    <property type="match status" value="1"/>
</dbReference>
<dbReference type="Gene3D" id="3.40.50.150">
    <property type="entry name" value="Vaccinia Virus protein VP39"/>
    <property type="match status" value="1"/>
</dbReference>
<dbReference type="RefSeq" id="WP_183276911.1">
    <property type="nucleotide sequence ID" value="NZ_BLZR01000001.1"/>
</dbReference>
<evidence type="ECO:0000313" key="2">
    <source>
        <dbReference type="EMBL" id="GFP75406.1"/>
    </source>
</evidence>
<dbReference type="InterPro" id="IPR029063">
    <property type="entry name" value="SAM-dependent_MTases_sf"/>
</dbReference>
<comment type="caution">
    <text evidence="2">The sequence shown here is derived from an EMBL/GenBank/DDBJ whole genome shotgun (WGS) entry which is preliminary data.</text>
</comment>
<dbReference type="EMBL" id="BLZR01000001">
    <property type="protein sequence ID" value="GFP75406.1"/>
    <property type="molecule type" value="Genomic_DNA"/>
</dbReference>
<dbReference type="Proteomes" id="UP000580568">
    <property type="component" value="Unassembled WGS sequence"/>
</dbReference>
<accession>A0A6V8SFB8</accession>
<protein>
    <submittedName>
        <fullName evidence="2">tRNA 5-carboxymethoxyuridine methyltransferase</fullName>
    </submittedName>
</protein>
<dbReference type="Pfam" id="PF08241">
    <property type="entry name" value="Methyltransf_11"/>
    <property type="match status" value="1"/>
</dbReference>
<evidence type="ECO:0000313" key="3">
    <source>
        <dbReference type="Proteomes" id="UP000580568"/>
    </source>
</evidence>
<proteinExistence type="predicted"/>
<dbReference type="GO" id="GO:0032259">
    <property type="term" value="P:methylation"/>
    <property type="evidence" value="ECO:0007669"/>
    <property type="project" value="UniProtKB-KW"/>
</dbReference>
<dbReference type="SUPFAM" id="SSF53335">
    <property type="entry name" value="S-adenosyl-L-methionine-dependent methyltransferases"/>
    <property type="match status" value="1"/>
</dbReference>
<reference evidence="2 3" key="1">
    <citation type="submission" date="2020-07" db="EMBL/GenBank/DDBJ databases">
        <title>A new beta-1,3-glucan-decomposing anaerobic bacterium isolated from anoxic soil subjected to biological soil disinfestation.</title>
        <authorList>
            <person name="Ueki A."/>
            <person name="Tonouchi A."/>
        </authorList>
    </citation>
    <scope>NUCLEOTIDE SEQUENCE [LARGE SCALE GENOMIC DNA]</scope>
    <source>
        <strain evidence="2 3">TW1</strain>
    </source>
</reference>
<dbReference type="AlphaFoldDB" id="A0A6V8SFB8"/>
<dbReference type="GO" id="GO:0008757">
    <property type="term" value="F:S-adenosylmethionine-dependent methyltransferase activity"/>
    <property type="evidence" value="ECO:0007669"/>
    <property type="project" value="InterPro"/>
</dbReference>
<keyword evidence="3" id="KW-1185">Reference proteome</keyword>
<evidence type="ECO:0000259" key="1">
    <source>
        <dbReference type="Pfam" id="PF08241"/>
    </source>
</evidence>
<feature type="domain" description="Methyltransferase type 11" evidence="1">
    <location>
        <begin position="46"/>
        <end position="144"/>
    </location>
</feature>